<accession>A0AB37YTT9</accession>
<dbReference type="Proteomes" id="UP000195728">
    <property type="component" value="Unassembled WGS sequence"/>
</dbReference>
<proteinExistence type="predicted"/>
<dbReference type="AlphaFoldDB" id="A0AB37YTT9"/>
<dbReference type="InterPro" id="IPR010982">
    <property type="entry name" value="Lambda_DNA-bd_dom_sf"/>
</dbReference>
<name>A0AB37YTT9_9BACI</name>
<evidence type="ECO:0000313" key="1">
    <source>
        <dbReference type="EMBL" id="SCC45520.1"/>
    </source>
</evidence>
<evidence type="ECO:0000313" key="2">
    <source>
        <dbReference type="Proteomes" id="UP000195728"/>
    </source>
</evidence>
<dbReference type="EMBL" id="FMBG01000016">
    <property type="protein sequence ID" value="SCC45520.1"/>
    <property type="molecule type" value="Genomic_DNA"/>
</dbReference>
<reference evidence="1 2" key="1">
    <citation type="submission" date="2016-08" db="EMBL/GenBank/DDBJ databases">
        <authorList>
            <person name="Loux V."/>
            <person name="Rue O."/>
        </authorList>
    </citation>
    <scope>NUCLEOTIDE SEQUENCE [LARGE SCALE GENOMIC DNA]</scope>
    <source>
        <strain evidence="1 2">WSBC_10311</strain>
    </source>
</reference>
<dbReference type="GO" id="GO:0003677">
    <property type="term" value="F:DNA binding"/>
    <property type="evidence" value="ECO:0007669"/>
    <property type="project" value="InterPro"/>
</dbReference>
<dbReference type="SUPFAM" id="SSF47413">
    <property type="entry name" value="lambda repressor-like DNA-binding domains"/>
    <property type="match status" value="1"/>
</dbReference>
<protein>
    <recommendedName>
        <fullName evidence="3">XRE family transcriptional regulator</fullName>
    </recommendedName>
</protein>
<organism evidence="1 2">
    <name type="scientific">Bacillus wiedmannii</name>
    <dbReference type="NCBI Taxonomy" id="1890302"/>
    <lineage>
        <taxon>Bacteria</taxon>
        <taxon>Bacillati</taxon>
        <taxon>Bacillota</taxon>
        <taxon>Bacilli</taxon>
        <taxon>Bacillales</taxon>
        <taxon>Bacillaceae</taxon>
        <taxon>Bacillus</taxon>
        <taxon>Bacillus cereus group</taxon>
    </lineage>
</organism>
<sequence>MVDINNQQFQNQIAVAKRDLEMTDEQLSRHLKVSFSYYMKIVKGKVILPVIKRRAFLTCIDGLYKRCGMK</sequence>
<gene>
    <name evidence="1" type="ORF">BC10311_03420</name>
</gene>
<evidence type="ECO:0008006" key="3">
    <source>
        <dbReference type="Google" id="ProtNLM"/>
    </source>
</evidence>
<comment type="caution">
    <text evidence="1">The sequence shown here is derived from an EMBL/GenBank/DDBJ whole genome shotgun (WGS) entry which is preliminary data.</text>
</comment>